<dbReference type="SUPFAM" id="SSF52096">
    <property type="entry name" value="ClpP/crotonase"/>
    <property type="match status" value="1"/>
</dbReference>
<keyword evidence="6 13" id="KW-0863">Zinc-finger</keyword>
<dbReference type="GO" id="GO:0003989">
    <property type="term" value="F:acetyl-CoA carboxylase activity"/>
    <property type="evidence" value="ECO:0007669"/>
    <property type="project" value="InterPro"/>
</dbReference>
<dbReference type="InterPro" id="IPR011762">
    <property type="entry name" value="COA_CT_N"/>
</dbReference>
<keyword evidence="15" id="KW-0436">Ligase</keyword>
<keyword evidence="5 13" id="KW-0547">Nucleotide-binding</keyword>
<protein>
    <recommendedName>
        <fullName evidence="13">Acetyl-coenzyme A carboxylase carboxyl transferase subunit beta</fullName>
        <shortName evidence="13">ACCase subunit beta</shortName>
        <shortName evidence="13">Acetyl-CoA carboxylase carboxyltransferase subunit beta</shortName>
        <ecNumber evidence="13">2.1.3.15</ecNumber>
    </recommendedName>
</protein>
<dbReference type="HAMAP" id="MF_01395">
    <property type="entry name" value="AcetylCoA_CT_beta"/>
    <property type="match status" value="1"/>
</dbReference>
<sequence length="277" mass="30380">MPTPARPVGRSQTPDGMWFRCSSCGEILYRKTLESNFFICTRCGYHFRINPEKYIQILLDQGRLEEIEADMSPADPLCFPDYDKQIKKSQEKTGRKEGLVYGRGALGGIPIVLAVMDFSFVGGSMGSVVGEKIARAIRLARTERRPLLIIATSGGARMQEGAYSLMQMAKTSAELGLLRKERVPYIAIPVDPCTGGVTASFAMLGDVIISEPGALIGFAGRRTIEGTIGEKLPEGFQTAEFCLKHGTLDAVVPRRDLRETVIRLLSILWPTSPVPNP</sequence>
<evidence type="ECO:0000256" key="3">
    <source>
        <dbReference type="ARBA" id="ARBA00022679"/>
    </source>
</evidence>
<gene>
    <name evidence="13" type="primary">accD</name>
    <name evidence="15" type="ORF">FJY68_07575</name>
</gene>
<feature type="domain" description="CoA carboxyltransferase N-terminal" evidence="14">
    <location>
        <begin position="17"/>
        <end position="277"/>
    </location>
</feature>
<keyword evidence="8 13" id="KW-0862">Zinc</keyword>
<dbReference type="GO" id="GO:2001295">
    <property type="term" value="P:malonyl-CoA biosynthetic process"/>
    <property type="evidence" value="ECO:0007669"/>
    <property type="project" value="UniProtKB-UniRule"/>
</dbReference>
<evidence type="ECO:0000313" key="15">
    <source>
        <dbReference type="EMBL" id="MBM3331692.1"/>
    </source>
</evidence>
<feature type="zinc finger region" description="C4-type" evidence="13">
    <location>
        <begin position="21"/>
        <end position="43"/>
    </location>
</feature>
<feature type="binding site" evidence="13">
    <location>
        <position position="40"/>
    </location>
    <ligand>
        <name>Zn(2+)</name>
        <dbReference type="ChEBI" id="CHEBI:29105"/>
    </ligand>
</feature>
<dbReference type="PANTHER" id="PTHR42995:SF5">
    <property type="entry name" value="ACETYL-COENZYME A CARBOXYLASE CARBOXYL TRANSFERASE SUBUNIT BETA, CHLOROPLASTIC"/>
    <property type="match status" value="1"/>
</dbReference>
<keyword evidence="10 13" id="KW-0443">Lipid metabolism</keyword>
<comment type="function">
    <text evidence="12 13">Component of the acetyl coenzyme A carboxylase (ACC) complex. Biotin carboxylase (BC) catalyzes the carboxylation of biotin on its carrier protein (BCCP) and then the CO(2) group is transferred by the transcarboxylase to acetyl-CoA to form malonyl-CoA.</text>
</comment>
<feature type="binding site" evidence="13">
    <location>
        <position position="43"/>
    </location>
    <ligand>
        <name>Zn(2+)</name>
        <dbReference type="ChEBI" id="CHEBI:29105"/>
    </ligand>
</feature>
<dbReference type="GO" id="GO:0009317">
    <property type="term" value="C:acetyl-CoA carboxylase complex"/>
    <property type="evidence" value="ECO:0007669"/>
    <property type="project" value="InterPro"/>
</dbReference>
<accession>A0A938BTJ8</accession>
<keyword evidence="2 13" id="KW-0444">Lipid biosynthesis</keyword>
<organism evidence="15 16">
    <name type="scientific">candidate division WOR-3 bacterium</name>
    <dbReference type="NCBI Taxonomy" id="2052148"/>
    <lineage>
        <taxon>Bacteria</taxon>
        <taxon>Bacteria division WOR-3</taxon>
    </lineage>
</organism>
<keyword evidence="13" id="KW-0963">Cytoplasm</keyword>
<comment type="subcellular location">
    <subcellularLocation>
        <location evidence="1 13">Cytoplasm</location>
    </subcellularLocation>
</comment>
<dbReference type="Pfam" id="PF01039">
    <property type="entry name" value="Carboxyl_trans"/>
    <property type="match status" value="1"/>
</dbReference>
<dbReference type="InterPro" id="IPR000438">
    <property type="entry name" value="Acetyl_CoA_COase_Trfase_b_su"/>
</dbReference>
<evidence type="ECO:0000256" key="4">
    <source>
        <dbReference type="ARBA" id="ARBA00022723"/>
    </source>
</evidence>
<dbReference type="PANTHER" id="PTHR42995">
    <property type="entry name" value="ACETYL-COENZYME A CARBOXYLASE CARBOXYL TRANSFERASE SUBUNIT BETA, CHLOROPLASTIC"/>
    <property type="match status" value="1"/>
</dbReference>
<keyword evidence="4 13" id="KW-0479">Metal-binding</keyword>
<evidence type="ECO:0000313" key="16">
    <source>
        <dbReference type="Proteomes" id="UP000779900"/>
    </source>
</evidence>
<dbReference type="GO" id="GO:0005524">
    <property type="term" value="F:ATP binding"/>
    <property type="evidence" value="ECO:0007669"/>
    <property type="project" value="UniProtKB-KW"/>
</dbReference>
<proteinExistence type="inferred from homology"/>
<evidence type="ECO:0000256" key="5">
    <source>
        <dbReference type="ARBA" id="ARBA00022741"/>
    </source>
</evidence>
<reference evidence="15" key="1">
    <citation type="submission" date="2019-03" db="EMBL/GenBank/DDBJ databases">
        <title>Lake Tanganyika Metagenome-Assembled Genomes (MAGs).</title>
        <authorList>
            <person name="Tran P."/>
        </authorList>
    </citation>
    <scope>NUCLEOTIDE SEQUENCE</scope>
    <source>
        <strain evidence="15">K_DeepCast_150m_m2_040</strain>
    </source>
</reference>
<evidence type="ECO:0000256" key="7">
    <source>
        <dbReference type="ARBA" id="ARBA00022832"/>
    </source>
</evidence>
<dbReference type="EC" id="2.1.3.15" evidence="13"/>
<dbReference type="Proteomes" id="UP000779900">
    <property type="component" value="Unassembled WGS sequence"/>
</dbReference>
<dbReference type="InterPro" id="IPR034733">
    <property type="entry name" value="AcCoA_carboxyl_beta"/>
</dbReference>
<dbReference type="NCBIfam" id="TIGR00515">
    <property type="entry name" value="accD"/>
    <property type="match status" value="1"/>
</dbReference>
<dbReference type="InterPro" id="IPR029045">
    <property type="entry name" value="ClpP/crotonase-like_dom_sf"/>
</dbReference>
<evidence type="ECO:0000256" key="10">
    <source>
        <dbReference type="ARBA" id="ARBA00023098"/>
    </source>
</evidence>
<comment type="caution">
    <text evidence="15">The sequence shown here is derived from an EMBL/GenBank/DDBJ whole genome shotgun (WGS) entry which is preliminary data.</text>
</comment>
<comment type="catalytic activity">
    <reaction evidence="13">
        <text>N(6)-carboxybiotinyl-L-lysyl-[protein] + acetyl-CoA = N(6)-biotinyl-L-lysyl-[protein] + malonyl-CoA</text>
        <dbReference type="Rhea" id="RHEA:54728"/>
        <dbReference type="Rhea" id="RHEA-COMP:10505"/>
        <dbReference type="Rhea" id="RHEA-COMP:10506"/>
        <dbReference type="ChEBI" id="CHEBI:57288"/>
        <dbReference type="ChEBI" id="CHEBI:57384"/>
        <dbReference type="ChEBI" id="CHEBI:83144"/>
        <dbReference type="ChEBI" id="CHEBI:83145"/>
        <dbReference type="EC" id="2.1.3.15"/>
    </reaction>
</comment>
<evidence type="ECO:0000259" key="14">
    <source>
        <dbReference type="PROSITE" id="PS50980"/>
    </source>
</evidence>
<dbReference type="Gene3D" id="3.90.226.10">
    <property type="entry name" value="2-enoyl-CoA Hydratase, Chain A, domain 1"/>
    <property type="match status" value="1"/>
</dbReference>
<dbReference type="InterPro" id="IPR041010">
    <property type="entry name" value="Znf-ACC"/>
</dbReference>
<keyword evidence="7 13" id="KW-0276">Fatty acid metabolism</keyword>
<dbReference type="PRINTS" id="PR01070">
    <property type="entry name" value="ACCCTRFRASEB"/>
</dbReference>
<dbReference type="GO" id="GO:0016743">
    <property type="term" value="F:carboxyl- or carbamoyltransferase activity"/>
    <property type="evidence" value="ECO:0007669"/>
    <property type="project" value="UniProtKB-UniRule"/>
</dbReference>
<feature type="binding site" evidence="13">
    <location>
        <position position="24"/>
    </location>
    <ligand>
        <name>Zn(2+)</name>
        <dbReference type="ChEBI" id="CHEBI:29105"/>
    </ligand>
</feature>
<dbReference type="GO" id="GO:0006633">
    <property type="term" value="P:fatty acid biosynthetic process"/>
    <property type="evidence" value="ECO:0007669"/>
    <property type="project" value="UniProtKB-KW"/>
</dbReference>
<evidence type="ECO:0000256" key="8">
    <source>
        <dbReference type="ARBA" id="ARBA00022833"/>
    </source>
</evidence>
<name>A0A938BTJ8_UNCW3</name>
<comment type="cofactor">
    <cofactor evidence="13">
        <name>Zn(2+)</name>
        <dbReference type="ChEBI" id="CHEBI:29105"/>
    </cofactor>
    <text evidence="13">Binds 1 zinc ion per subunit.</text>
</comment>
<dbReference type="AlphaFoldDB" id="A0A938BTJ8"/>
<keyword evidence="11 13" id="KW-0275">Fatty acid biosynthesis</keyword>
<dbReference type="Pfam" id="PF17848">
    <property type="entry name" value="Zn_ribbon_ACC"/>
    <property type="match status" value="1"/>
</dbReference>
<feature type="binding site" evidence="13">
    <location>
        <position position="21"/>
    </location>
    <ligand>
        <name>Zn(2+)</name>
        <dbReference type="ChEBI" id="CHEBI:29105"/>
    </ligand>
</feature>
<dbReference type="EMBL" id="VGIR01000040">
    <property type="protein sequence ID" value="MBM3331692.1"/>
    <property type="molecule type" value="Genomic_DNA"/>
</dbReference>
<evidence type="ECO:0000256" key="11">
    <source>
        <dbReference type="ARBA" id="ARBA00023160"/>
    </source>
</evidence>
<keyword evidence="3 13" id="KW-0808">Transferase</keyword>
<keyword evidence="9 13" id="KW-0067">ATP-binding</keyword>
<comment type="similarity">
    <text evidence="13">Belongs to the AccD/PCCB family.</text>
</comment>
<dbReference type="GO" id="GO:0008270">
    <property type="term" value="F:zinc ion binding"/>
    <property type="evidence" value="ECO:0007669"/>
    <property type="project" value="UniProtKB-UniRule"/>
</dbReference>
<evidence type="ECO:0000256" key="6">
    <source>
        <dbReference type="ARBA" id="ARBA00022771"/>
    </source>
</evidence>
<dbReference type="PROSITE" id="PS50980">
    <property type="entry name" value="COA_CT_NTER"/>
    <property type="match status" value="1"/>
</dbReference>
<comment type="subunit">
    <text evidence="13">Acetyl-CoA carboxylase is a heterohexamer composed of biotin carboxyl carrier protein (AccB), biotin carboxylase (AccC) and two subunits each of ACCase subunit alpha (AccA) and ACCase subunit beta (AccD).</text>
</comment>
<evidence type="ECO:0000256" key="13">
    <source>
        <dbReference type="HAMAP-Rule" id="MF_01395"/>
    </source>
</evidence>
<evidence type="ECO:0000256" key="9">
    <source>
        <dbReference type="ARBA" id="ARBA00022840"/>
    </source>
</evidence>
<evidence type="ECO:0000256" key="2">
    <source>
        <dbReference type="ARBA" id="ARBA00022516"/>
    </source>
</evidence>
<evidence type="ECO:0000256" key="1">
    <source>
        <dbReference type="ARBA" id="ARBA00004496"/>
    </source>
</evidence>
<evidence type="ECO:0000256" key="12">
    <source>
        <dbReference type="ARBA" id="ARBA00025280"/>
    </source>
</evidence>
<comment type="pathway">
    <text evidence="13">Lipid metabolism; malonyl-CoA biosynthesis; malonyl-CoA from acetyl-CoA: step 1/1.</text>
</comment>